<dbReference type="Proteomes" id="UP000269221">
    <property type="component" value="Unassembled WGS sequence"/>
</dbReference>
<evidence type="ECO:0000313" key="3">
    <source>
        <dbReference type="Proteomes" id="UP000269221"/>
    </source>
</evidence>
<keyword evidence="3" id="KW-1185">Reference proteome</keyword>
<proteinExistence type="predicted"/>
<keyword evidence="1" id="KW-1133">Transmembrane helix</keyword>
<name>A0A3M0JD52_HIRRU</name>
<evidence type="ECO:0000313" key="2">
    <source>
        <dbReference type="EMBL" id="RMB98882.1"/>
    </source>
</evidence>
<evidence type="ECO:0000256" key="1">
    <source>
        <dbReference type="SAM" id="Phobius"/>
    </source>
</evidence>
<accession>A0A3M0JD52</accession>
<feature type="transmembrane region" description="Helical" evidence="1">
    <location>
        <begin position="77"/>
        <end position="97"/>
    </location>
</feature>
<dbReference type="AlphaFoldDB" id="A0A3M0JD52"/>
<keyword evidence="1" id="KW-0472">Membrane</keyword>
<protein>
    <submittedName>
        <fullName evidence="2">Uncharacterized protein</fullName>
    </submittedName>
</protein>
<sequence>MLLLHSQWVYVDDMEQAEASPSTAPVLGTGHGTLFLVFWQGKIQHQSLAEEEFWSQTCFTPYRHNPPITLQGCFLDGAWFLLFGLGFGTGVVGVIIVGDDDCEVRNGASDSSRAVSSEEL</sequence>
<keyword evidence="1" id="KW-0812">Transmembrane</keyword>
<gene>
    <name evidence="2" type="ORF">DUI87_24426</name>
</gene>
<dbReference type="EMBL" id="QRBI01000151">
    <property type="protein sequence ID" value="RMB98882.1"/>
    <property type="molecule type" value="Genomic_DNA"/>
</dbReference>
<reference evidence="2 3" key="1">
    <citation type="submission" date="2018-07" db="EMBL/GenBank/DDBJ databases">
        <title>A high quality draft genome assembly of the barn swallow (H. rustica rustica).</title>
        <authorList>
            <person name="Formenti G."/>
            <person name="Chiara M."/>
            <person name="Poveda L."/>
            <person name="Francoijs K.-J."/>
            <person name="Bonisoli-Alquati A."/>
            <person name="Canova L."/>
            <person name="Gianfranceschi L."/>
            <person name="Horner D.S."/>
            <person name="Saino N."/>
        </authorList>
    </citation>
    <scope>NUCLEOTIDE SEQUENCE [LARGE SCALE GENOMIC DNA]</scope>
    <source>
        <strain evidence="2">Chelidonia</strain>
        <tissue evidence="2">Blood</tissue>
    </source>
</reference>
<organism evidence="2 3">
    <name type="scientific">Hirundo rustica rustica</name>
    <dbReference type="NCBI Taxonomy" id="333673"/>
    <lineage>
        <taxon>Eukaryota</taxon>
        <taxon>Metazoa</taxon>
        <taxon>Chordata</taxon>
        <taxon>Craniata</taxon>
        <taxon>Vertebrata</taxon>
        <taxon>Euteleostomi</taxon>
        <taxon>Archelosauria</taxon>
        <taxon>Archosauria</taxon>
        <taxon>Dinosauria</taxon>
        <taxon>Saurischia</taxon>
        <taxon>Theropoda</taxon>
        <taxon>Coelurosauria</taxon>
        <taxon>Aves</taxon>
        <taxon>Neognathae</taxon>
        <taxon>Neoaves</taxon>
        <taxon>Telluraves</taxon>
        <taxon>Australaves</taxon>
        <taxon>Passeriformes</taxon>
        <taxon>Sylvioidea</taxon>
        <taxon>Hirundinidae</taxon>
        <taxon>Hirundo</taxon>
    </lineage>
</organism>
<comment type="caution">
    <text evidence="2">The sequence shown here is derived from an EMBL/GenBank/DDBJ whole genome shotgun (WGS) entry which is preliminary data.</text>
</comment>